<evidence type="ECO:0000256" key="3">
    <source>
        <dbReference type="ARBA" id="ARBA00022692"/>
    </source>
</evidence>
<dbReference type="RefSeq" id="WP_083562704.1">
    <property type="nucleotide sequence ID" value="NZ_AQQV01000003.1"/>
</dbReference>
<name>A0A1Y1SCL9_9GAMM</name>
<dbReference type="GO" id="GO:0005886">
    <property type="term" value="C:plasma membrane"/>
    <property type="evidence" value="ECO:0007669"/>
    <property type="project" value="UniProtKB-SubCell"/>
</dbReference>
<dbReference type="PANTHER" id="PTHR33545:SF5">
    <property type="entry name" value="UPF0750 MEMBRANE PROTEIN YITT"/>
    <property type="match status" value="1"/>
</dbReference>
<dbReference type="InterPro" id="IPR051461">
    <property type="entry name" value="UPF0750_membrane"/>
</dbReference>
<protein>
    <submittedName>
        <fullName evidence="7">Membrane protein</fullName>
    </submittedName>
</protein>
<dbReference type="STRING" id="1317117.ATO7_13873"/>
<gene>
    <name evidence="7" type="ORF">ATO7_13873</name>
</gene>
<evidence type="ECO:0000313" key="7">
    <source>
        <dbReference type="EMBL" id="ORE86390.1"/>
    </source>
</evidence>
<dbReference type="EMBL" id="AQQV01000003">
    <property type="protein sequence ID" value="ORE86390.1"/>
    <property type="molecule type" value="Genomic_DNA"/>
</dbReference>
<dbReference type="AlphaFoldDB" id="A0A1Y1SCL9"/>
<reference evidence="7 8" key="1">
    <citation type="submission" date="2013-04" db="EMBL/GenBank/DDBJ databases">
        <title>Oceanococcus atlanticus 22II-S10r2 Genome Sequencing.</title>
        <authorList>
            <person name="Lai Q."/>
            <person name="Li G."/>
            <person name="Shao Z."/>
        </authorList>
    </citation>
    <scope>NUCLEOTIDE SEQUENCE [LARGE SCALE GENOMIC DNA]</scope>
    <source>
        <strain evidence="7 8">22II-S10r2</strain>
    </source>
</reference>
<feature type="transmembrane region" description="Helical" evidence="6">
    <location>
        <begin position="115"/>
        <end position="133"/>
    </location>
</feature>
<feature type="transmembrane region" description="Helical" evidence="6">
    <location>
        <begin position="91"/>
        <end position="109"/>
    </location>
</feature>
<dbReference type="Proteomes" id="UP000192342">
    <property type="component" value="Unassembled WGS sequence"/>
</dbReference>
<keyword evidence="2" id="KW-1003">Cell membrane</keyword>
<evidence type="ECO:0000256" key="5">
    <source>
        <dbReference type="ARBA" id="ARBA00023136"/>
    </source>
</evidence>
<sequence>MNSSAGLRAQPTPHSWLDDIQGFILGTNLVALGIVLLQANGQMTGGTAGLSFLLHYLTGWSIGAMFFVANLPFFVLALWRMGMRFALKSTLAVLLISVHIHVMPLLLRIEAIAPVYSAIGGGLLIGMGALAFVRHGASVGGVNILAVYMQDKHQISAGKVQIAIDMSILFGSLFVLAPTQLGYSVLGAVVAGLVLAMNHKPGRYMGL</sequence>
<evidence type="ECO:0000256" key="6">
    <source>
        <dbReference type="SAM" id="Phobius"/>
    </source>
</evidence>
<feature type="transmembrane region" description="Helical" evidence="6">
    <location>
        <begin position="20"/>
        <end position="39"/>
    </location>
</feature>
<feature type="transmembrane region" description="Helical" evidence="6">
    <location>
        <begin position="181"/>
        <end position="198"/>
    </location>
</feature>
<evidence type="ECO:0000256" key="4">
    <source>
        <dbReference type="ARBA" id="ARBA00022989"/>
    </source>
</evidence>
<dbReference type="PANTHER" id="PTHR33545">
    <property type="entry name" value="UPF0750 MEMBRANE PROTEIN YITT-RELATED"/>
    <property type="match status" value="1"/>
</dbReference>
<keyword evidence="3 6" id="KW-0812">Transmembrane</keyword>
<dbReference type="Pfam" id="PF02588">
    <property type="entry name" value="YitT_membrane"/>
    <property type="match status" value="1"/>
</dbReference>
<comment type="caution">
    <text evidence="7">The sequence shown here is derived from an EMBL/GenBank/DDBJ whole genome shotgun (WGS) entry which is preliminary data.</text>
</comment>
<proteinExistence type="predicted"/>
<keyword evidence="8" id="KW-1185">Reference proteome</keyword>
<dbReference type="InterPro" id="IPR003740">
    <property type="entry name" value="YitT"/>
</dbReference>
<feature type="transmembrane region" description="Helical" evidence="6">
    <location>
        <begin position="59"/>
        <end position="79"/>
    </location>
</feature>
<keyword evidence="4 6" id="KW-1133">Transmembrane helix</keyword>
<comment type="subcellular location">
    <subcellularLocation>
        <location evidence="1">Cell membrane</location>
        <topology evidence="1">Multi-pass membrane protein</topology>
    </subcellularLocation>
</comment>
<accession>A0A1Y1SCL9</accession>
<dbReference type="OrthoDB" id="3296441at2"/>
<organism evidence="7 8">
    <name type="scientific">Oceanococcus atlanticus</name>
    <dbReference type="NCBI Taxonomy" id="1317117"/>
    <lineage>
        <taxon>Bacteria</taxon>
        <taxon>Pseudomonadati</taxon>
        <taxon>Pseudomonadota</taxon>
        <taxon>Gammaproteobacteria</taxon>
        <taxon>Chromatiales</taxon>
        <taxon>Oceanococcaceae</taxon>
        <taxon>Oceanococcus</taxon>
    </lineage>
</organism>
<evidence type="ECO:0000313" key="8">
    <source>
        <dbReference type="Proteomes" id="UP000192342"/>
    </source>
</evidence>
<keyword evidence="5 6" id="KW-0472">Membrane</keyword>
<evidence type="ECO:0000256" key="2">
    <source>
        <dbReference type="ARBA" id="ARBA00022475"/>
    </source>
</evidence>
<evidence type="ECO:0000256" key="1">
    <source>
        <dbReference type="ARBA" id="ARBA00004651"/>
    </source>
</evidence>